<organism evidence="2 3">
    <name type="scientific">Telluria mixta</name>
    <dbReference type="NCBI Taxonomy" id="34071"/>
    <lineage>
        <taxon>Bacteria</taxon>
        <taxon>Pseudomonadati</taxon>
        <taxon>Pseudomonadota</taxon>
        <taxon>Betaproteobacteria</taxon>
        <taxon>Burkholderiales</taxon>
        <taxon>Oxalobacteraceae</taxon>
        <taxon>Telluria group</taxon>
        <taxon>Telluria</taxon>
    </lineage>
</organism>
<evidence type="ECO:0000313" key="3">
    <source>
        <dbReference type="Proteomes" id="UP001165263"/>
    </source>
</evidence>
<name>A0ABT2BZP2_9BURK</name>
<dbReference type="InterPro" id="IPR056078">
    <property type="entry name" value="DUF7661"/>
</dbReference>
<gene>
    <name evidence="2" type="ORF">NX786_12025</name>
</gene>
<proteinExistence type="predicted"/>
<evidence type="ECO:0000313" key="2">
    <source>
        <dbReference type="EMBL" id="MCS0630061.1"/>
    </source>
</evidence>
<dbReference type="EMBL" id="JANUHC010000004">
    <property type="protein sequence ID" value="MCS0630061.1"/>
    <property type="molecule type" value="Genomic_DNA"/>
</dbReference>
<feature type="domain" description="DUF7661" evidence="1">
    <location>
        <begin position="1"/>
        <end position="61"/>
    </location>
</feature>
<keyword evidence="3" id="KW-1185">Reference proteome</keyword>
<dbReference type="Pfam" id="PF24697">
    <property type="entry name" value="DUF7661"/>
    <property type="match status" value="1"/>
</dbReference>
<comment type="caution">
    <text evidence="2">The sequence shown here is derived from an EMBL/GenBank/DDBJ whole genome shotgun (WGS) entry which is preliminary data.</text>
</comment>
<sequence>MRFNIYGRFQVDVRRDNDAWAVYRAELGKRTLCEDVVIPPDVPADELATYLDDIFHEYAGHGDIVESMPD</sequence>
<reference evidence="2" key="1">
    <citation type="submission" date="2022-08" db="EMBL/GenBank/DDBJ databases">
        <title>Reclassification of Massilia species as members of the genera Telluria, Duganella, Pseudoduganella, Mokoshia gen. nov. and Zemynaea gen. nov. using orthogonal and non-orthogonal genome-based approaches.</title>
        <authorList>
            <person name="Bowman J.P."/>
        </authorList>
    </citation>
    <scope>NUCLEOTIDE SEQUENCE</scope>
    <source>
        <strain evidence="2">LMG 11547</strain>
    </source>
</reference>
<dbReference type="Proteomes" id="UP001165263">
    <property type="component" value="Unassembled WGS sequence"/>
</dbReference>
<dbReference type="RefSeq" id="WP_259449181.1">
    <property type="nucleotide sequence ID" value="NZ_CP119520.1"/>
</dbReference>
<accession>A0ABT2BZP2</accession>
<evidence type="ECO:0000259" key="1">
    <source>
        <dbReference type="Pfam" id="PF24697"/>
    </source>
</evidence>
<protein>
    <recommendedName>
        <fullName evidence="1">DUF7661 domain-containing protein</fullName>
    </recommendedName>
</protein>